<accession>A0ABX0VHA7</accession>
<organism evidence="1 2">
    <name type="scientific">Cedecea colo</name>
    <dbReference type="NCBI Taxonomy" id="2552946"/>
    <lineage>
        <taxon>Bacteria</taxon>
        <taxon>Pseudomonadati</taxon>
        <taxon>Pseudomonadota</taxon>
        <taxon>Gammaproteobacteria</taxon>
        <taxon>Enterobacterales</taxon>
        <taxon>Enterobacteriaceae</taxon>
        <taxon>Cedecea</taxon>
    </lineage>
</organism>
<comment type="caution">
    <text evidence="1">The sequence shown here is derived from an EMBL/GenBank/DDBJ whole genome shotgun (WGS) entry which is preliminary data.</text>
</comment>
<keyword evidence="2" id="KW-1185">Reference proteome</keyword>
<evidence type="ECO:0008006" key="3">
    <source>
        <dbReference type="Google" id="ProtNLM"/>
    </source>
</evidence>
<protein>
    <recommendedName>
        <fullName evidence="3">Secreted protein</fullName>
    </recommendedName>
</protein>
<dbReference type="EMBL" id="SOYS01000001">
    <property type="protein sequence ID" value="NIY46020.1"/>
    <property type="molecule type" value="Genomic_DNA"/>
</dbReference>
<reference evidence="1 2" key="1">
    <citation type="journal article" date="2020" name="Microorganisms">
        <title>Polyphasic Characterisation of Cedecea colo sp. nov., a New Enteric Bacterium Isolated from the Koala Hindgut.</title>
        <authorList>
            <person name="Boath J.M."/>
            <person name="Dakhal S."/>
            <person name="Van T.T.H."/>
            <person name="Moore R.J."/>
            <person name="Dekiwadia C."/>
            <person name="Macreadie I.G."/>
        </authorList>
    </citation>
    <scope>NUCLEOTIDE SEQUENCE [LARGE SCALE GENOMIC DNA]</scope>
    <source>
        <strain evidence="1 2">ZA</strain>
    </source>
</reference>
<evidence type="ECO:0000313" key="2">
    <source>
        <dbReference type="Proteomes" id="UP000697927"/>
    </source>
</evidence>
<evidence type="ECO:0000313" key="1">
    <source>
        <dbReference type="EMBL" id="NIY46020.1"/>
    </source>
</evidence>
<sequence>MGKLYSTPHLLTVMIVTKIALPKTIMQICDSAIRTQSLDEISPTRRIYSVYLNTISPVDSGMKMS</sequence>
<dbReference type="Proteomes" id="UP000697927">
    <property type="component" value="Unassembled WGS sequence"/>
</dbReference>
<gene>
    <name evidence="1" type="ORF">E2L00_00405</name>
</gene>
<proteinExistence type="predicted"/>
<name>A0ABX0VHA7_9ENTR</name>